<comment type="caution">
    <text evidence="3">The sequence shown here is derived from an EMBL/GenBank/DDBJ whole genome shotgun (WGS) entry which is preliminary data.</text>
</comment>
<keyword evidence="4" id="KW-1185">Reference proteome</keyword>
<dbReference type="Proteomes" id="UP000444980">
    <property type="component" value="Unassembled WGS sequence"/>
</dbReference>
<dbReference type="PANTHER" id="PTHR10587">
    <property type="entry name" value="GLYCOSYL TRANSFERASE-RELATED"/>
    <property type="match status" value="1"/>
</dbReference>
<dbReference type="InterPro" id="IPR050248">
    <property type="entry name" value="Polysacc_deacetylase_ArnD"/>
</dbReference>
<evidence type="ECO:0000259" key="2">
    <source>
        <dbReference type="PROSITE" id="PS51677"/>
    </source>
</evidence>
<feature type="compositionally biased region" description="Pro residues" evidence="1">
    <location>
        <begin position="42"/>
        <end position="54"/>
    </location>
</feature>
<proteinExistence type="predicted"/>
<dbReference type="EMBL" id="BJOU01000001">
    <property type="protein sequence ID" value="GED96054.1"/>
    <property type="molecule type" value="Genomic_DNA"/>
</dbReference>
<protein>
    <submittedName>
        <fullName evidence="3">Polysaccharide deacetylase</fullName>
    </submittedName>
</protein>
<feature type="region of interest" description="Disordered" evidence="1">
    <location>
        <begin position="32"/>
        <end position="61"/>
    </location>
</feature>
<dbReference type="InterPro" id="IPR011330">
    <property type="entry name" value="Glyco_hydro/deAcase_b/a-brl"/>
</dbReference>
<dbReference type="Pfam" id="PF01522">
    <property type="entry name" value="Polysacc_deac_1"/>
    <property type="match status" value="1"/>
</dbReference>
<sequence>MLWVDRRHFLATLAAGTAGLLTGCADRTTGIGVSSGTAVPPSDTPPSTTPPPRLPLAGPLPSTRVRLPAETITALPGTGRALALTIDDGASSEVVGAYCQFAKDTGARFTFFVTGQFDAWRDNRAALVPLVESGQVQLGNHSWSHPDLTSLTARGCADELTRTKRFLRNTYGVDGTPYYRPPFGYRNAQVDAVAASLGYTMPTLWDGSLSDSGLVTEKFLIGAARRYFRPQRIVIGHANDDPVTRVYDHFTTIIRQRRLQMVTLDDYFAPR</sequence>
<evidence type="ECO:0000313" key="3">
    <source>
        <dbReference type="EMBL" id="GED96054.1"/>
    </source>
</evidence>
<dbReference type="GO" id="GO:0005975">
    <property type="term" value="P:carbohydrate metabolic process"/>
    <property type="evidence" value="ECO:0007669"/>
    <property type="project" value="InterPro"/>
</dbReference>
<dbReference type="InterPro" id="IPR002509">
    <property type="entry name" value="NODB_dom"/>
</dbReference>
<dbReference type="PROSITE" id="PS51318">
    <property type="entry name" value="TAT"/>
    <property type="match status" value="1"/>
</dbReference>
<dbReference type="SUPFAM" id="SSF88713">
    <property type="entry name" value="Glycoside hydrolase/deacetylase"/>
    <property type="match status" value="1"/>
</dbReference>
<gene>
    <name evidence="3" type="ORF">nbrc107697_00930</name>
</gene>
<evidence type="ECO:0000313" key="4">
    <source>
        <dbReference type="Proteomes" id="UP000444980"/>
    </source>
</evidence>
<dbReference type="GO" id="GO:0016810">
    <property type="term" value="F:hydrolase activity, acting on carbon-nitrogen (but not peptide) bonds"/>
    <property type="evidence" value="ECO:0007669"/>
    <property type="project" value="InterPro"/>
</dbReference>
<accession>A0A7M3STT0</accession>
<reference evidence="4" key="1">
    <citation type="submission" date="2019-06" db="EMBL/GenBank/DDBJ databases">
        <title>Gordonia isolated from sludge of a wastewater treatment plant.</title>
        <authorList>
            <person name="Tamura T."/>
            <person name="Aoyama K."/>
            <person name="Kang Y."/>
            <person name="Saito S."/>
            <person name="Akiyama N."/>
            <person name="Yazawa K."/>
            <person name="Gonoi T."/>
            <person name="Mikami Y."/>
        </authorList>
    </citation>
    <scope>NUCLEOTIDE SEQUENCE [LARGE SCALE GENOMIC DNA]</scope>
    <source>
        <strain evidence="4">NBRC 107697</strain>
    </source>
</reference>
<feature type="domain" description="NodB homology" evidence="2">
    <location>
        <begin position="80"/>
        <end position="271"/>
    </location>
</feature>
<dbReference type="InterPro" id="IPR006311">
    <property type="entry name" value="TAT_signal"/>
</dbReference>
<name>A0A7M3STT0_9ACTN</name>
<dbReference type="PROSITE" id="PS51677">
    <property type="entry name" value="NODB"/>
    <property type="match status" value="1"/>
</dbReference>
<organism evidence="3 4">
    <name type="scientific">Gordonia crocea</name>
    <dbReference type="NCBI Taxonomy" id="589162"/>
    <lineage>
        <taxon>Bacteria</taxon>
        <taxon>Bacillati</taxon>
        <taxon>Actinomycetota</taxon>
        <taxon>Actinomycetes</taxon>
        <taxon>Mycobacteriales</taxon>
        <taxon>Gordoniaceae</taxon>
        <taxon>Gordonia</taxon>
    </lineage>
</organism>
<evidence type="ECO:0000256" key="1">
    <source>
        <dbReference type="SAM" id="MobiDB-lite"/>
    </source>
</evidence>
<dbReference type="CDD" id="cd10917">
    <property type="entry name" value="CE4_NodB_like_6s_7s"/>
    <property type="match status" value="1"/>
</dbReference>
<dbReference type="AlphaFoldDB" id="A0A7M3STT0"/>
<dbReference type="Gene3D" id="3.20.20.370">
    <property type="entry name" value="Glycoside hydrolase/deacetylase"/>
    <property type="match status" value="1"/>
</dbReference>
<dbReference type="PROSITE" id="PS51257">
    <property type="entry name" value="PROKAR_LIPOPROTEIN"/>
    <property type="match status" value="1"/>
</dbReference>